<dbReference type="AlphaFoldDB" id="A0A6G4JYC7"/>
<evidence type="ECO:0000313" key="1">
    <source>
        <dbReference type="EMBL" id="NGD71860.1"/>
    </source>
</evidence>
<feature type="non-terminal residue" evidence="1">
    <location>
        <position position="1"/>
    </location>
</feature>
<comment type="caution">
    <text evidence="1">The sequence shown here is derived from an EMBL/GenBank/DDBJ whole genome shotgun (WGS) entry which is preliminary data.</text>
</comment>
<dbReference type="InterPro" id="IPR006530">
    <property type="entry name" value="YD"/>
</dbReference>
<protein>
    <recommendedName>
        <fullName evidence="2">RHS repeat protein</fullName>
    </recommendedName>
</protein>
<dbReference type="InterPro" id="IPR031325">
    <property type="entry name" value="RHS_repeat"/>
</dbReference>
<accession>A0A6G4JYC7</accession>
<dbReference type="NCBIfam" id="TIGR01643">
    <property type="entry name" value="YD_repeat_2x"/>
    <property type="match status" value="1"/>
</dbReference>
<reference evidence="1" key="1">
    <citation type="submission" date="2020-02" db="EMBL/GenBank/DDBJ databases">
        <title>WGS of Carbapenem-Resistant Entrobacteriaceae.</title>
        <authorList>
            <person name="Tokajian S."/>
            <person name="El Chaar M."/>
            <person name="El Khoury M."/>
        </authorList>
    </citation>
    <scope>NUCLEOTIDE SEQUENCE</scope>
    <source>
        <strain evidence="1">ECM_32</strain>
    </source>
</reference>
<dbReference type="Gene3D" id="2.180.10.10">
    <property type="entry name" value="RHS repeat-associated core"/>
    <property type="match status" value="1"/>
</dbReference>
<evidence type="ECO:0008006" key="2">
    <source>
        <dbReference type="Google" id="ProtNLM"/>
    </source>
</evidence>
<dbReference type="Pfam" id="PF05593">
    <property type="entry name" value="RHS_repeat"/>
    <property type="match status" value="1"/>
</dbReference>
<gene>
    <name evidence="1" type="ORF">G5588_23865</name>
</gene>
<dbReference type="EMBL" id="JAAJSR010000114">
    <property type="protein sequence ID" value="NGD71860.1"/>
    <property type="molecule type" value="Genomic_DNA"/>
</dbReference>
<sequence length="67" mass="7117">KRVVKKEHADGSVTQSQFDAVGRLKAQTDAAGRTTEYSPDVVKRCAASAVMNSPPLIPLPGSYRAST</sequence>
<proteinExistence type="predicted"/>
<organism evidence="1">
    <name type="scientific">Escherichia coli</name>
    <dbReference type="NCBI Taxonomy" id="562"/>
    <lineage>
        <taxon>Bacteria</taxon>
        <taxon>Pseudomonadati</taxon>
        <taxon>Pseudomonadota</taxon>
        <taxon>Gammaproteobacteria</taxon>
        <taxon>Enterobacterales</taxon>
        <taxon>Enterobacteriaceae</taxon>
        <taxon>Escherichia</taxon>
    </lineage>
</organism>
<name>A0A6G4JYC7_ECOLX</name>